<accession>A0A418B064</accession>
<dbReference type="VEuPathDB" id="FungiDB:H310_09111"/>
<proteinExistence type="predicted"/>
<organism evidence="2 3">
    <name type="scientific">Aphanomyces invadans</name>
    <dbReference type="NCBI Taxonomy" id="157072"/>
    <lineage>
        <taxon>Eukaryota</taxon>
        <taxon>Sar</taxon>
        <taxon>Stramenopiles</taxon>
        <taxon>Oomycota</taxon>
        <taxon>Saprolegniomycetes</taxon>
        <taxon>Saprolegniales</taxon>
        <taxon>Verrucalvaceae</taxon>
        <taxon>Aphanomyces</taxon>
    </lineage>
</organism>
<dbReference type="PANTHER" id="PTHR15288">
    <property type="entry name" value="DENN DOMAIN-CONTAINING PROTEIN 2"/>
    <property type="match status" value="1"/>
</dbReference>
<dbReference type="InterPro" id="IPR051942">
    <property type="entry name" value="DENN_domain_containing_2"/>
</dbReference>
<dbReference type="PANTHER" id="PTHR15288:SF0">
    <property type="entry name" value="UDENN DOMAIN-CONTAINING PROTEIN"/>
    <property type="match status" value="1"/>
</dbReference>
<sequence length="360" mass="39525">MPATSRAAGATDRAIKFHSQAGILASPLTGGKNEDVFQARGAAAEVLISPRCYCITSKYPLYKLHFQVLRLVIEADMETRREARAALADQHTHDIDVVLTGKDLGITLCERNGSVHCTRDPHARAAHVLNSIATKQGGNDAEKNTIAITEMTDDRPMGSLPTATDNWAVVVLLRLLSAPTVVKVVSCLLLEKQVAVVSDSTAKLSVVNTALVVLLRPFQWQSTFIPILPSNLLDFLHSPVPYLVGVHSAVVSMEEWPDVCFVHVESDSMQCPYSSLLLSFPRAYDLTKLLHDASANLRSLPPRPGQPWHEVSGDQSTYDVLQDQFHATVVRGSLHPQFLAEFAQTQLFCQYCEVTMNLAM</sequence>
<dbReference type="AlphaFoldDB" id="A0A418B064"/>
<dbReference type="SMART" id="SM00799">
    <property type="entry name" value="DENN"/>
    <property type="match status" value="1"/>
</dbReference>
<reference evidence="2 3" key="1">
    <citation type="submission" date="2018-08" db="EMBL/GenBank/DDBJ databases">
        <title>Aphanomyces genome sequencing and annotation.</title>
        <authorList>
            <person name="Minardi D."/>
            <person name="Oidtmann B."/>
            <person name="Van Der Giezen M."/>
            <person name="Studholme D.J."/>
        </authorList>
    </citation>
    <scope>NUCLEOTIDE SEQUENCE [LARGE SCALE GENOMIC DNA]</scope>
    <source>
        <strain evidence="2 3">NJM0002</strain>
    </source>
</reference>
<dbReference type="Gene3D" id="3.40.50.11500">
    <property type="match status" value="1"/>
</dbReference>
<evidence type="ECO:0000259" key="1">
    <source>
        <dbReference type="PROSITE" id="PS50211"/>
    </source>
</evidence>
<evidence type="ECO:0000313" key="2">
    <source>
        <dbReference type="EMBL" id="RHY31362.1"/>
    </source>
</evidence>
<protein>
    <recommendedName>
        <fullName evidence="1">UDENN domain-containing protein</fullName>
    </recommendedName>
</protein>
<dbReference type="InterPro" id="IPR037516">
    <property type="entry name" value="Tripartite_DENN"/>
</dbReference>
<comment type="caution">
    <text evidence="2">The sequence shown here is derived from an EMBL/GenBank/DDBJ whole genome shotgun (WGS) entry which is preliminary data.</text>
</comment>
<dbReference type="InterPro" id="IPR001194">
    <property type="entry name" value="cDENN_dom"/>
</dbReference>
<dbReference type="InterPro" id="IPR043153">
    <property type="entry name" value="DENN_C"/>
</dbReference>
<dbReference type="Proteomes" id="UP000285060">
    <property type="component" value="Unassembled WGS sequence"/>
</dbReference>
<dbReference type="Pfam" id="PF02141">
    <property type="entry name" value="DENN"/>
    <property type="match status" value="1"/>
</dbReference>
<gene>
    <name evidence="2" type="ORF">DYB32_007934</name>
</gene>
<keyword evidence="3" id="KW-1185">Reference proteome</keyword>
<evidence type="ECO:0000313" key="3">
    <source>
        <dbReference type="Proteomes" id="UP000285060"/>
    </source>
</evidence>
<feature type="domain" description="UDENN" evidence="1">
    <location>
        <begin position="1"/>
        <end position="360"/>
    </location>
</feature>
<name>A0A418B064_9STRA</name>
<dbReference type="EMBL" id="QUSY01000221">
    <property type="protein sequence ID" value="RHY31362.1"/>
    <property type="molecule type" value="Genomic_DNA"/>
</dbReference>
<dbReference type="PROSITE" id="PS50211">
    <property type="entry name" value="DENN"/>
    <property type="match status" value="1"/>
</dbReference>